<dbReference type="PANTHER" id="PTHR35011">
    <property type="entry name" value="2,3-DIKETO-L-GULONATE TRAP TRANSPORTER SMALL PERMEASE PROTEIN YIAM"/>
    <property type="match status" value="1"/>
</dbReference>
<protein>
    <recommendedName>
        <fullName evidence="9">TRAP transporter small permease protein</fullName>
    </recommendedName>
</protein>
<comment type="function">
    <text evidence="9">Part of the tripartite ATP-independent periplasmic (TRAP) transport system.</text>
</comment>
<keyword evidence="3" id="KW-1003">Cell membrane</keyword>
<evidence type="ECO:0000259" key="10">
    <source>
        <dbReference type="Pfam" id="PF04290"/>
    </source>
</evidence>
<feature type="transmembrane region" description="Helical" evidence="9">
    <location>
        <begin position="47"/>
        <end position="65"/>
    </location>
</feature>
<evidence type="ECO:0000256" key="2">
    <source>
        <dbReference type="ARBA" id="ARBA00022448"/>
    </source>
</evidence>
<keyword evidence="6 9" id="KW-1133">Transmembrane helix</keyword>
<reference evidence="12" key="1">
    <citation type="journal article" date="2019" name="Int. J. Syst. Evol. Microbiol.">
        <title>The Global Catalogue of Microorganisms (GCM) 10K type strain sequencing project: providing services to taxonomists for standard genome sequencing and annotation.</title>
        <authorList>
            <consortium name="The Broad Institute Genomics Platform"/>
            <consortium name="The Broad Institute Genome Sequencing Center for Infectious Disease"/>
            <person name="Wu L."/>
            <person name="Ma J."/>
        </authorList>
    </citation>
    <scope>NUCLEOTIDE SEQUENCE [LARGE SCALE GENOMIC DNA]</scope>
    <source>
        <strain evidence="12">CCUG 57401</strain>
    </source>
</reference>
<dbReference type="RefSeq" id="WP_376848461.1">
    <property type="nucleotide sequence ID" value="NZ_JBHSMF010000002.1"/>
</dbReference>
<dbReference type="InterPro" id="IPR055348">
    <property type="entry name" value="DctQ"/>
</dbReference>
<evidence type="ECO:0000256" key="4">
    <source>
        <dbReference type="ARBA" id="ARBA00022519"/>
    </source>
</evidence>
<keyword evidence="5 9" id="KW-0812">Transmembrane</keyword>
<evidence type="ECO:0000256" key="7">
    <source>
        <dbReference type="ARBA" id="ARBA00023136"/>
    </source>
</evidence>
<sequence length="183" mass="20333">MDKLIARICKLFEVLIALALAAMVVLVFGNVVLRYGFNSSITVSDEVSRWLFVWVTFLGAVVALHKREHLGMEMVVDRLPLAGRKVCFVLGHLLMLYIAWLLLAGSWTQWRLNLDVGAPSTGAPMAILYAPGVVFGVMAELILALNLWRMLAGRMGADELVMVQESEETAQVQHLVETQGRRP</sequence>
<feature type="transmembrane region" description="Helical" evidence="9">
    <location>
        <begin position="12"/>
        <end position="35"/>
    </location>
</feature>
<proteinExistence type="inferred from homology"/>
<comment type="subunit">
    <text evidence="9">The complex comprises the extracytoplasmic solute receptor protein and the two transmembrane proteins.</text>
</comment>
<organism evidence="11 12">
    <name type="scientific">Caenimonas terrae</name>
    <dbReference type="NCBI Taxonomy" id="696074"/>
    <lineage>
        <taxon>Bacteria</taxon>
        <taxon>Pseudomonadati</taxon>
        <taxon>Pseudomonadota</taxon>
        <taxon>Betaproteobacteria</taxon>
        <taxon>Burkholderiales</taxon>
        <taxon>Comamonadaceae</taxon>
        <taxon>Caenimonas</taxon>
    </lineage>
</organism>
<keyword evidence="4 9" id="KW-0997">Cell inner membrane</keyword>
<evidence type="ECO:0000256" key="6">
    <source>
        <dbReference type="ARBA" id="ARBA00022989"/>
    </source>
</evidence>
<dbReference type="PANTHER" id="PTHR35011:SF2">
    <property type="entry name" value="2,3-DIKETO-L-GULONATE TRAP TRANSPORTER SMALL PERMEASE PROTEIN YIAM"/>
    <property type="match status" value="1"/>
</dbReference>
<evidence type="ECO:0000256" key="5">
    <source>
        <dbReference type="ARBA" id="ARBA00022692"/>
    </source>
</evidence>
<dbReference type="InterPro" id="IPR007387">
    <property type="entry name" value="TRAP_DctQ"/>
</dbReference>
<keyword evidence="7 9" id="KW-0472">Membrane</keyword>
<evidence type="ECO:0000256" key="8">
    <source>
        <dbReference type="ARBA" id="ARBA00038436"/>
    </source>
</evidence>
<name>A0ABW0N6Y7_9BURK</name>
<evidence type="ECO:0000313" key="11">
    <source>
        <dbReference type="EMBL" id="MFC5496441.1"/>
    </source>
</evidence>
<feature type="transmembrane region" description="Helical" evidence="9">
    <location>
        <begin position="86"/>
        <end position="107"/>
    </location>
</feature>
<dbReference type="EMBL" id="JBHSMF010000002">
    <property type="protein sequence ID" value="MFC5496441.1"/>
    <property type="molecule type" value="Genomic_DNA"/>
</dbReference>
<dbReference type="Pfam" id="PF04290">
    <property type="entry name" value="DctQ"/>
    <property type="match status" value="1"/>
</dbReference>
<feature type="domain" description="Tripartite ATP-independent periplasmic transporters DctQ component" evidence="10">
    <location>
        <begin position="23"/>
        <end position="152"/>
    </location>
</feature>
<evidence type="ECO:0000256" key="9">
    <source>
        <dbReference type="RuleBase" id="RU369079"/>
    </source>
</evidence>
<keyword evidence="12" id="KW-1185">Reference proteome</keyword>
<feature type="transmembrane region" description="Helical" evidence="9">
    <location>
        <begin position="127"/>
        <end position="148"/>
    </location>
</feature>
<evidence type="ECO:0000313" key="12">
    <source>
        <dbReference type="Proteomes" id="UP001596037"/>
    </source>
</evidence>
<comment type="caution">
    <text evidence="11">The sequence shown here is derived from an EMBL/GenBank/DDBJ whole genome shotgun (WGS) entry which is preliminary data.</text>
</comment>
<evidence type="ECO:0000256" key="1">
    <source>
        <dbReference type="ARBA" id="ARBA00004429"/>
    </source>
</evidence>
<accession>A0ABW0N6Y7</accession>
<keyword evidence="2 9" id="KW-0813">Transport</keyword>
<gene>
    <name evidence="11" type="ORF">ACFPOE_02760</name>
</gene>
<comment type="subcellular location">
    <subcellularLocation>
        <location evidence="1 9">Cell inner membrane</location>
        <topology evidence="1 9">Multi-pass membrane protein</topology>
    </subcellularLocation>
</comment>
<comment type="similarity">
    <text evidence="8 9">Belongs to the TRAP transporter small permease family.</text>
</comment>
<evidence type="ECO:0000256" key="3">
    <source>
        <dbReference type="ARBA" id="ARBA00022475"/>
    </source>
</evidence>
<dbReference type="Proteomes" id="UP001596037">
    <property type="component" value="Unassembled WGS sequence"/>
</dbReference>